<dbReference type="GO" id="GO:0030366">
    <property type="term" value="F:molybdopterin synthase activity"/>
    <property type="evidence" value="ECO:0007669"/>
    <property type="project" value="UniProtKB-EC"/>
</dbReference>
<dbReference type="FunFam" id="3.90.1170.40:FF:000003">
    <property type="entry name" value="Molybdopterin converting factor subunit 2"/>
    <property type="match status" value="1"/>
</dbReference>
<dbReference type="EMBL" id="JAIXNE010000001">
    <property type="protein sequence ID" value="MCA6073483.1"/>
    <property type="molecule type" value="Genomic_DNA"/>
</dbReference>
<reference evidence="13" key="1">
    <citation type="submission" date="2021-09" db="EMBL/GenBank/DDBJ databases">
        <title>Fulvivirga sp. isolated from coastal sediment.</title>
        <authorList>
            <person name="Yu H."/>
        </authorList>
    </citation>
    <scope>NUCLEOTIDE SEQUENCE</scope>
    <source>
        <strain evidence="13">1062</strain>
    </source>
</reference>
<keyword evidence="14" id="KW-1185">Reference proteome</keyword>
<dbReference type="SUPFAM" id="SSF54690">
    <property type="entry name" value="Molybdopterin synthase subunit MoaE"/>
    <property type="match status" value="1"/>
</dbReference>
<evidence type="ECO:0000313" key="13">
    <source>
        <dbReference type="EMBL" id="MCA6073483.1"/>
    </source>
</evidence>
<dbReference type="Gene3D" id="3.90.1170.40">
    <property type="entry name" value="Molybdopterin biosynthesis MoaE subunit"/>
    <property type="match status" value="1"/>
</dbReference>
<evidence type="ECO:0000313" key="14">
    <source>
        <dbReference type="Proteomes" id="UP001139409"/>
    </source>
</evidence>
<evidence type="ECO:0000256" key="7">
    <source>
        <dbReference type="ARBA" id="ARBA00026066"/>
    </source>
</evidence>
<accession>A0A9X1HJW6</accession>
<comment type="caution">
    <text evidence="13">The sequence shown here is derived from an EMBL/GenBank/DDBJ whole genome shotgun (WGS) entry which is preliminary data.</text>
</comment>
<comment type="similarity">
    <text evidence="2">Belongs to the MoaE family.</text>
</comment>
<gene>
    <name evidence="13" type="ORF">LDX50_01330</name>
</gene>
<dbReference type="CDD" id="cd00756">
    <property type="entry name" value="MoaE"/>
    <property type="match status" value="1"/>
</dbReference>
<evidence type="ECO:0000256" key="12">
    <source>
        <dbReference type="ARBA" id="ARBA00049878"/>
    </source>
</evidence>
<comment type="pathway">
    <text evidence="1">Cofactor biosynthesis; molybdopterin biosynthesis.</text>
</comment>
<evidence type="ECO:0000256" key="10">
    <source>
        <dbReference type="ARBA" id="ARBA00030781"/>
    </source>
</evidence>
<evidence type="ECO:0000256" key="3">
    <source>
        <dbReference type="ARBA" id="ARBA00011950"/>
    </source>
</evidence>
<evidence type="ECO:0000256" key="1">
    <source>
        <dbReference type="ARBA" id="ARBA00005046"/>
    </source>
</evidence>
<evidence type="ECO:0000256" key="5">
    <source>
        <dbReference type="ARBA" id="ARBA00022679"/>
    </source>
</evidence>
<dbReference type="Proteomes" id="UP001139409">
    <property type="component" value="Unassembled WGS sequence"/>
</dbReference>
<dbReference type="PANTHER" id="PTHR23404">
    <property type="entry name" value="MOLYBDOPTERIN SYNTHASE RELATED"/>
    <property type="match status" value="1"/>
</dbReference>
<name>A0A9X1HJW6_9BACT</name>
<keyword evidence="6" id="KW-0501">Molybdenum cofactor biosynthesis</keyword>
<dbReference type="RefSeq" id="WP_225696599.1">
    <property type="nucleotide sequence ID" value="NZ_JAIXNE010000001.1"/>
</dbReference>
<evidence type="ECO:0000256" key="8">
    <source>
        <dbReference type="ARBA" id="ARBA00029745"/>
    </source>
</evidence>
<evidence type="ECO:0000256" key="6">
    <source>
        <dbReference type="ARBA" id="ARBA00023150"/>
    </source>
</evidence>
<evidence type="ECO:0000256" key="4">
    <source>
        <dbReference type="ARBA" id="ARBA00013858"/>
    </source>
</evidence>
<dbReference type="AlphaFoldDB" id="A0A9X1HJW6"/>
<protein>
    <recommendedName>
        <fullName evidence="4">Molybdopterin synthase catalytic subunit</fullName>
        <ecNumber evidence="3">2.8.1.12</ecNumber>
    </recommendedName>
    <alternativeName>
        <fullName evidence="10">MPT synthase subunit 2</fullName>
    </alternativeName>
    <alternativeName>
        <fullName evidence="8">Molybdenum cofactor biosynthesis protein E</fullName>
    </alternativeName>
    <alternativeName>
        <fullName evidence="9">Molybdopterin-converting factor large subunit</fullName>
    </alternativeName>
    <alternativeName>
        <fullName evidence="11">Molybdopterin-converting factor subunit 2</fullName>
    </alternativeName>
</protein>
<evidence type="ECO:0000256" key="11">
    <source>
        <dbReference type="ARBA" id="ARBA00032474"/>
    </source>
</evidence>
<sequence>MIDIQLKEEPLSEQACQDLVKDDSAGGLVLFTGTVRNHTKGKEVIRLEFESYAPMALKEMEKIARAAMDKWDILHIAIHHRVGVLEIGEIPVLIAVGAAHRKAAFEACAYAIDTLKETVPIWKKEIFADGAVWVAAHP</sequence>
<proteinExistence type="inferred from homology"/>
<dbReference type="InterPro" id="IPR003448">
    <property type="entry name" value="Mopterin_biosynth_MoaE"/>
</dbReference>
<organism evidence="13 14">
    <name type="scientific">Fulvivirga sedimenti</name>
    <dbReference type="NCBI Taxonomy" id="2879465"/>
    <lineage>
        <taxon>Bacteria</taxon>
        <taxon>Pseudomonadati</taxon>
        <taxon>Bacteroidota</taxon>
        <taxon>Cytophagia</taxon>
        <taxon>Cytophagales</taxon>
        <taxon>Fulvivirgaceae</taxon>
        <taxon>Fulvivirga</taxon>
    </lineage>
</organism>
<evidence type="ECO:0000256" key="2">
    <source>
        <dbReference type="ARBA" id="ARBA00005426"/>
    </source>
</evidence>
<comment type="subunit">
    <text evidence="7">Heterotetramer of 2 MoaD subunits and 2 MoaE subunits. Also stable as homodimer. The enzyme changes between these two forms during catalysis.</text>
</comment>
<dbReference type="GO" id="GO:0006777">
    <property type="term" value="P:Mo-molybdopterin cofactor biosynthetic process"/>
    <property type="evidence" value="ECO:0007669"/>
    <property type="project" value="UniProtKB-KW"/>
</dbReference>
<evidence type="ECO:0000256" key="9">
    <source>
        <dbReference type="ARBA" id="ARBA00030407"/>
    </source>
</evidence>
<dbReference type="InterPro" id="IPR036563">
    <property type="entry name" value="MoaE_sf"/>
</dbReference>
<comment type="catalytic activity">
    <reaction evidence="12">
        <text>2 [molybdopterin-synthase sulfur-carrier protein]-C-terminal-Gly-aminoethanethioate + cyclic pyranopterin phosphate + H2O = molybdopterin + 2 [molybdopterin-synthase sulfur-carrier protein]-C-terminal Gly-Gly + 2 H(+)</text>
        <dbReference type="Rhea" id="RHEA:26333"/>
        <dbReference type="Rhea" id="RHEA-COMP:12202"/>
        <dbReference type="Rhea" id="RHEA-COMP:19907"/>
        <dbReference type="ChEBI" id="CHEBI:15377"/>
        <dbReference type="ChEBI" id="CHEBI:15378"/>
        <dbReference type="ChEBI" id="CHEBI:58698"/>
        <dbReference type="ChEBI" id="CHEBI:59648"/>
        <dbReference type="ChEBI" id="CHEBI:90778"/>
        <dbReference type="ChEBI" id="CHEBI:232372"/>
        <dbReference type="EC" id="2.8.1.12"/>
    </reaction>
</comment>
<keyword evidence="5" id="KW-0808">Transferase</keyword>
<dbReference type="Pfam" id="PF02391">
    <property type="entry name" value="MoaE"/>
    <property type="match status" value="1"/>
</dbReference>
<dbReference type="EC" id="2.8.1.12" evidence="3"/>